<evidence type="ECO:0000256" key="1">
    <source>
        <dbReference type="SAM" id="MobiDB-lite"/>
    </source>
</evidence>
<dbReference type="EMBL" id="KZ451906">
    <property type="protein sequence ID" value="PKA64117.1"/>
    <property type="molecule type" value="Genomic_DNA"/>
</dbReference>
<feature type="compositionally biased region" description="Basic and acidic residues" evidence="1">
    <location>
        <begin position="132"/>
        <end position="158"/>
    </location>
</feature>
<dbReference type="AlphaFoldDB" id="A0A2I0B8K6"/>
<dbReference type="Proteomes" id="UP000236161">
    <property type="component" value="Unassembled WGS sequence"/>
</dbReference>
<keyword evidence="3" id="KW-1185">Reference proteome</keyword>
<feature type="region of interest" description="Disordered" evidence="1">
    <location>
        <begin position="115"/>
        <end position="199"/>
    </location>
</feature>
<organism evidence="2 3">
    <name type="scientific">Apostasia shenzhenica</name>
    <dbReference type="NCBI Taxonomy" id="1088818"/>
    <lineage>
        <taxon>Eukaryota</taxon>
        <taxon>Viridiplantae</taxon>
        <taxon>Streptophyta</taxon>
        <taxon>Embryophyta</taxon>
        <taxon>Tracheophyta</taxon>
        <taxon>Spermatophyta</taxon>
        <taxon>Magnoliopsida</taxon>
        <taxon>Liliopsida</taxon>
        <taxon>Asparagales</taxon>
        <taxon>Orchidaceae</taxon>
        <taxon>Apostasioideae</taxon>
        <taxon>Apostasia</taxon>
    </lineage>
</organism>
<protein>
    <submittedName>
        <fullName evidence="2">Uncharacterized protein</fullName>
    </submittedName>
</protein>
<sequence>MAGEGTLKNLERLKGQNWPLKGFLRHVKNDISLHTKSPGYAIFKEVVPPPDVVLMKRARRGQPPAVQLSKEVIEVGEEQVMEVPEPVYGGAAIDLVSSPKDASNDRKTLAELMEDVGKGKEPATAAKPKVIPKSDKGIVSGEEKERNKAEGGQEEKTGEGAGSPCLHLVLSGVPKKKRDSSESASPEPPVKEGERCRRRGLCCRGETQLTAKHRASL</sequence>
<accession>A0A2I0B8K6</accession>
<reference evidence="2 3" key="1">
    <citation type="journal article" date="2017" name="Nature">
        <title>The Apostasia genome and the evolution of orchids.</title>
        <authorList>
            <person name="Zhang G.Q."/>
            <person name="Liu K.W."/>
            <person name="Li Z."/>
            <person name="Lohaus R."/>
            <person name="Hsiao Y.Y."/>
            <person name="Niu S.C."/>
            <person name="Wang J.Y."/>
            <person name="Lin Y.C."/>
            <person name="Xu Q."/>
            <person name="Chen L.J."/>
            <person name="Yoshida K."/>
            <person name="Fujiwara S."/>
            <person name="Wang Z.W."/>
            <person name="Zhang Y.Q."/>
            <person name="Mitsuda N."/>
            <person name="Wang M."/>
            <person name="Liu G.H."/>
            <person name="Pecoraro L."/>
            <person name="Huang H.X."/>
            <person name="Xiao X.J."/>
            <person name="Lin M."/>
            <person name="Wu X.Y."/>
            <person name="Wu W.L."/>
            <person name="Chen Y.Y."/>
            <person name="Chang S.B."/>
            <person name="Sakamoto S."/>
            <person name="Ohme-Takagi M."/>
            <person name="Yagi M."/>
            <person name="Zeng S.J."/>
            <person name="Shen C.Y."/>
            <person name="Yeh C.M."/>
            <person name="Luo Y.B."/>
            <person name="Tsai W.C."/>
            <person name="Van de Peer Y."/>
            <person name="Liu Z.J."/>
        </authorList>
    </citation>
    <scope>NUCLEOTIDE SEQUENCE [LARGE SCALE GENOMIC DNA]</scope>
    <source>
        <strain evidence="3">cv. Shenzhen</strain>
        <tissue evidence="2">Stem</tissue>
    </source>
</reference>
<evidence type="ECO:0000313" key="3">
    <source>
        <dbReference type="Proteomes" id="UP000236161"/>
    </source>
</evidence>
<proteinExistence type="predicted"/>
<name>A0A2I0B8K6_9ASPA</name>
<evidence type="ECO:0000313" key="2">
    <source>
        <dbReference type="EMBL" id="PKA64117.1"/>
    </source>
</evidence>
<gene>
    <name evidence="2" type="ORF">AXF42_Ash005129</name>
</gene>